<comment type="subcellular location">
    <subcellularLocation>
        <location evidence="2">Cell membrane</location>
    </subcellularLocation>
    <subcellularLocation>
        <location evidence="1">Membrane</location>
        <topology evidence="1">Single-pass membrane protein</topology>
    </subcellularLocation>
</comment>
<dbReference type="Gene3D" id="3.40.710.10">
    <property type="entry name" value="DD-peptidase/beta-lactamase superfamily"/>
    <property type="match status" value="1"/>
</dbReference>
<dbReference type="InterPro" id="IPR050515">
    <property type="entry name" value="Beta-lactam/transpept"/>
</dbReference>
<evidence type="ECO:0000313" key="17">
    <source>
        <dbReference type="EMBL" id="MDZ5761367.1"/>
    </source>
</evidence>
<keyword evidence="10" id="KW-0573">Peptidoglycan synthesis</keyword>
<evidence type="ECO:0000259" key="16">
    <source>
        <dbReference type="Pfam" id="PF03717"/>
    </source>
</evidence>
<dbReference type="GO" id="GO:0009002">
    <property type="term" value="F:serine-type D-Ala-D-Ala carboxypeptidase activity"/>
    <property type="evidence" value="ECO:0007669"/>
    <property type="project" value="InterPro"/>
</dbReference>
<evidence type="ECO:0000256" key="9">
    <source>
        <dbReference type="ARBA" id="ARBA00022960"/>
    </source>
</evidence>
<feature type="domain" description="Penicillin-binding protein transpeptidase" evidence="15">
    <location>
        <begin position="249"/>
        <end position="535"/>
    </location>
</feature>
<dbReference type="SUPFAM" id="SSF56601">
    <property type="entry name" value="beta-lactamase/transpeptidase-like"/>
    <property type="match status" value="1"/>
</dbReference>
<dbReference type="RefSeq" id="WP_322498795.1">
    <property type="nucleotide sequence ID" value="NZ_JARGYU010000002.1"/>
</dbReference>
<evidence type="ECO:0000259" key="15">
    <source>
        <dbReference type="Pfam" id="PF00905"/>
    </source>
</evidence>
<evidence type="ECO:0000256" key="14">
    <source>
        <dbReference type="SAM" id="Phobius"/>
    </source>
</evidence>
<dbReference type="EMBL" id="JARGYU010000002">
    <property type="protein sequence ID" value="MDZ5761367.1"/>
    <property type="molecule type" value="Genomic_DNA"/>
</dbReference>
<evidence type="ECO:0000256" key="7">
    <source>
        <dbReference type="ARBA" id="ARBA00022692"/>
    </source>
</evidence>
<evidence type="ECO:0000256" key="8">
    <source>
        <dbReference type="ARBA" id="ARBA00022801"/>
    </source>
</evidence>
<evidence type="ECO:0000256" key="6">
    <source>
        <dbReference type="ARBA" id="ARBA00022670"/>
    </source>
</evidence>
<keyword evidence="3" id="KW-1003">Cell membrane</keyword>
<evidence type="ECO:0000256" key="11">
    <source>
        <dbReference type="ARBA" id="ARBA00022989"/>
    </source>
</evidence>
<proteinExistence type="predicted"/>
<dbReference type="GO" id="GO:0006508">
    <property type="term" value="P:proteolysis"/>
    <property type="evidence" value="ECO:0007669"/>
    <property type="project" value="UniProtKB-KW"/>
</dbReference>
<dbReference type="AlphaFoldDB" id="A0AAE4VKB0"/>
<dbReference type="Pfam" id="PF00905">
    <property type="entry name" value="Transpeptidase"/>
    <property type="match status" value="1"/>
</dbReference>
<keyword evidence="18" id="KW-1185">Reference proteome</keyword>
<dbReference type="InterPro" id="IPR036138">
    <property type="entry name" value="PBP_dimer_sf"/>
</dbReference>
<accession>A0AAE4VKB0</accession>
<dbReference type="Pfam" id="PF03717">
    <property type="entry name" value="PBP_dimer"/>
    <property type="match status" value="1"/>
</dbReference>
<dbReference type="GO" id="GO:0071972">
    <property type="term" value="F:peptidoglycan L,D-transpeptidase activity"/>
    <property type="evidence" value="ECO:0007669"/>
    <property type="project" value="TreeGrafter"/>
</dbReference>
<feature type="domain" description="Penicillin-binding protein dimerisation" evidence="16">
    <location>
        <begin position="59"/>
        <end position="216"/>
    </location>
</feature>
<dbReference type="GO" id="GO:0005886">
    <property type="term" value="C:plasma membrane"/>
    <property type="evidence" value="ECO:0007669"/>
    <property type="project" value="UniProtKB-SubCell"/>
</dbReference>
<keyword evidence="7 14" id="KW-0812">Transmembrane</keyword>
<organism evidence="17 18">
    <name type="scientific">Lyticum sinuosum</name>
    <dbReference type="NCBI Taxonomy" id="1332059"/>
    <lineage>
        <taxon>Bacteria</taxon>
        <taxon>Pseudomonadati</taxon>
        <taxon>Pseudomonadota</taxon>
        <taxon>Alphaproteobacteria</taxon>
        <taxon>Rickettsiales</taxon>
        <taxon>Lyticum</taxon>
    </lineage>
</organism>
<gene>
    <name evidence="17" type="ORF">Lyticum_00540</name>
</gene>
<keyword evidence="4" id="KW-0997">Cell inner membrane</keyword>
<reference evidence="17" key="1">
    <citation type="submission" date="2023-02" db="EMBL/GenBank/DDBJ databases">
        <title>Host association and intracellularity evolved multiple times independently in the Rickettsiales.</title>
        <authorList>
            <person name="Castelli M."/>
            <person name="Nardi T."/>
            <person name="Gammuto L."/>
            <person name="Bellinzona G."/>
            <person name="Sabaneyeva E."/>
            <person name="Potekhin A."/>
            <person name="Serra V."/>
            <person name="Petroni G."/>
            <person name="Sassera D."/>
        </authorList>
    </citation>
    <scope>NUCLEOTIDE SEQUENCE</scope>
    <source>
        <strain evidence="17">USBL-36I1</strain>
    </source>
</reference>
<name>A0AAE4VKB0_9RICK</name>
<keyword evidence="9" id="KW-0133">Cell shape</keyword>
<dbReference type="GO" id="GO:0009252">
    <property type="term" value="P:peptidoglycan biosynthetic process"/>
    <property type="evidence" value="ECO:0007669"/>
    <property type="project" value="UniProtKB-KW"/>
</dbReference>
<keyword evidence="11 14" id="KW-1133">Transmembrane helix</keyword>
<feature type="transmembrane region" description="Helical" evidence="14">
    <location>
        <begin position="20"/>
        <end position="39"/>
    </location>
</feature>
<evidence type="ECO:0000256" key="10">
    <source>
        <dbReference type="ARBA" id="ARBA00022984"/>
    </source>
</evidence>
<dbReference type="NCBIfam" id="TIGR03423">
    <property type="entry name" value="pbp2_mrdA"/>
    <property type="match status" value="1"/>
</dbReference>
<dbReference type="InterPro" id="IPR001460">
    <property type="entry name" value="PCN-bd_Tpept"/>
</dbReference>
<dbReference type="GO" id="GO:0008360">
    <property type="term" value="P:regulation of cell shape"/>
    <property type="evidence" value="ECO:0007669"/>
    <property type="project" value="UniProtKB-KW"/>
</dbReference>
<evidence type="ECO:0000256" key="2">
    <source>
        <dbReference type="ARBA" id="ARBA00004236"/>
    </source>
</evidence>
<keyword evidence="5" id="KW-0121">Carboxypeptidase</keyword>
<dbReference type="InterPro" id="IPR012338">
    <property type="entry name" value="Beta-lactam/transpept-like"/>
</dbReference>
<dbReference type="PANTHER" id="PTHR30627">
    <property type="entry name" value="PEPTIDOGLYCAN D,D-TRANSPEPTIDASE"/>
    <property type="match status" value="1"/>
</dbReference>
<evidence type="ECO:0000256" key="5">
    <source>
        <dbReference type="ARBA" id="ARBA00022645"/>
    </source>
</evidence>
<dbReference type="Gene3D" id="3.90.1310.10">
    <property type="entry name" value="Penicillin-binding protein 2a (Domain 2)"/>
    <property type="match status" value="1"/>
</dbReference>
<dbReference type="InterPro" id="IPR005311">
    <property type="entry name" value="PBP_dimer"/>
</dbReference>
<evidence type="ECO:0000256" key="4">
    <source>
        <dbReference type="ARBA" id="ARBA00022519"/>
    </source>
</evidence>
<evidence type="ECO:0000256" key="13">
    <source>
        <dbReference type="ARBA" id="ARBA00023316"/>
    </source>
</evidence>
<comment type="caution">
    <text evidence="17">The sequence shown here is derived from an EMBL/GenBank/DDBJ whole genome shotgun (WGS) entry which is preliminary data.</text>
</comment>
<keyword evidence="6" id="KW-0645">Protease</keyword>
<dbReference type="InterPro" id="IPR017790">
    <property type="entry name" value="Penicillin-binding_protein_2"/>
</dbReference>
<evidence type="ECO:0000256" key="3">
    <source>
        <dbReference type="ARBA" id="ARBA00022475"/>
    </source>
</evidence>
<keyword evidence="13" id="KW-0961">Cell wall biogenesis/degradation</keyword>
<dbReference type="SUPFAM" id="SSF56519">
    <property type="entry name" value="Penicillin binding protein dimerisation domain"/>
    <property type="match status" value="1"/>
</dbReference>
<protein>
    <submittedName>
        <fullName evidence="17">Penicillin-binding protein 2</fullName>
    </submittedName>
</protein>
<keyword evidence="8" id="KW-0378">Hydrolase</keyword>
<dbReference type="GO" id="GO:0008658">
    <property type="term" value="F:penicillin binding"/>
    <property type="evidence" value="ECO:0007669"/>
    <property type="project" value="InterPro"/>
</dbReference>
<evidence type="ECO:0000256" key="12">
    <source>
        <dbReference type="ARBA" id="ARBA00023136"/>
    </source>
</evidence>
<evidence type="ECO:0000256" key="1">
    <source>
        <dbReference type="ARBA" id="ARBA00004167"/>
    </source>
</evidence>
<dbReference type="PANTHER" id="PTHR30627:SF2">
    <property type="entry name" value="PEPTIDOGLYCAN D,D-TRANSPEPTIDASE MRDA"/>
    <property type="match status" value="1"/>
</dbReference>
<keyword evidence="12 14" id="KW-0472">Membrane</keyword>
<dbReference type="Proteomes" id="UP001289135">
    <property type="component" value="Unassembled WGS sequence"/>
</dbReference>
<evidence type="ECO:0000313" key="18">
    <source>
        <dbReference type="Proteomes" id="UP001289135"/>
    </source>
</evidence>
<dbReference type="GO" id="GO:0071555">
    <property type="term" value="P:cell wall organization"/>
    <property type="evidence" value="ECO:0007669"/>
    <property type="project" value="UniProtKB-KW"/>
</dbReference>
<sequence length="598" mass="67856">MIDRKNKDITFSRRSFIGLVIKFLGLNIIAYRFFFLQILNPEKYSILSRKNSLRNIHLDSPRGEIISRDYQKLATNIVKYSIRLHKVEYNTAIKIIDNLEVLFNIKIKSIVKSKKVTASIDNLLWEQIVIAQEEYNILDHCIINAFQQRIYPFANLLSHVIGYVIMERKISNGQLYYENNTLKGQNGIEKFYDNELSGITGNQNLEVDSLGNIIKKEITLKAKSGSKIQISINTKIQEIVALNLKEKTGSIVIMNPENGYINAMYSTNSYDPKIFDNMSYKQWQNIINSSNSPLLNKCISANYPPGSVFKIAVAIAALENGIDPHRKVYCNGGIMVGSRFYHCWRKFGHGFVDISQAIAHSCNVYFYTIGGKIGQSKIKKIAYILGLGQKTGIDIPFESNGIIPDETWKYQRFGKKWSMGDTTNSSIGQGYTLVTMIQLATMIARVSSGKMVKPRLKITNNNEKTIDLPFRNENLEIIRKAMVKVVDQHKINVPKAKKNVFTFAGKTGTAQIISKLKAESGKEEHSIFIGYMSYDYNNTSEGISYLSYLNNNNSNINTIDEDIQNSYAIALIIENGSWGRNSIPIVKKIFDQILNLKI</sequence>